<organism evidence="4">
    <name type="scientific">Soboliphyme baturini</name>
    <dbReference type="NCBI Taxonomy" id="241478"/>
    <lineage>
        <taxon>Eukaryota</taxon>
        <taxon>Metazoa</taxon>
        <taxon>Ecdysozoa</taxon>
        <taxon>Nematoda</taxon>
        <taxon>Enoplea</taxon>
        <taxon>Dorylaimia</taxon>
        <taxon>Dioctophymatida</taxon>
        <taxon>Dioctophymatoidea</taxon>
        <taxon>Soboliphymatidae</taxon>
        <taxon>Soboliphyme</taxon>
    </lineage>
</organism>
<dbReference type="WBParaSite" id="SBAD_0000017201-mRNA-1">
    <property type="protein sequence ID" value="SBAD_0000017201-mRNA-1"/>
    <property type="gene ID" value="SBAD_0000017201"/>
</dbReference>
<accession>A0A183I966</accession>
<evidence type="ECO:0000313" key="2">
    <source>
        <dbReference type="EMBL" id="VDO80229.1"/>
    </source>
</evidence>
<evidence type="ECO:0000313" key="4">
    <source>
        <dbReference type="WBParaSite" id="SBAD_0000017201-mRNA-1"/>
    </source>
</evidence>
<sequence length="94" mass="10763">MGGWVRNGAERMGCDEIAIDKCQNTHWTETKRRGGWDGFGTDRKGTESTGWGVRRSNRLRMDRNGAEKIGWEAIGWVRNETGGNRTEKRGLHWN</sequence>
<reference evidence="4" key="1">
    <citation type="submission" date="2016-06" db="UniProtKB">
        <authorList>
            <consortium name="WormBaseParasite"/>
        </authorList>
    </citation>
    <scope>IDENTIFICATION</scope>
</reference>
<proteinExistence type="predicted"/>
<keyword evidence="3" id="KW-1185">Reference proteome</keyword>
<name>A0A183I966_9BILA</name>
<dbReference type="EMBL" id="UZAM01000268">
    <property type="protein sequence ID" value="VDO80229.1"/>
    <property type="molecule type" value="Genomic_DNA"/>
</dbReference>
<reference evidence="2 3" key="2">
    <citation type="submission" date="2018-11" db="EMBL/GenBank/DDBJ databases">
        <authorList>
            <consortium name="Pathogen Informatics"/>
        </authorList>
    </citation>
    <scope>NUCLEOTIDE SEQUENCE [LARGE SCALE GENOMIC DNA]</scope>
</reference>
<gene>
    <name evidence="2" type="ORF">SBAD_LOCUS160</name>
</gene>
<evidence type="ECO:0000256" key="1">
    <source>
        <dbReference type="SAM" id="MobiDB-lite"/>
    </source>
</evidence>
<dbReference type="Proteomes" id="UP000270296">
    <property type="component" value="Unassembled WGS sequence"/>
</dbReference>
<evidence type="ECO:0000313" key="3">
    <source>
        <dbReference type="Proteomes" id="UP000270296"/>
    </source>
</evidence>
<feature type="compositionally biased region" description="Basic and acidic residues" evidence="1">
    <location>
        <begin position="30"/>
        <end position="46"/>
    </location>
</feature>
<dbReference type="AlphaFoldDB" id="A0A183I966"/>
<feature type="region of interest" description="Disordered" evidence="1">
    <location>
        <begin position="30"/>
        <end position="50"/>
    </location>
</feature>
<protein>
    <submittedName>
        <fullName evidence="2 4">Uncharacterized protein</fullName>
    </submittedName>
</protein>